<sequence>MLDWTQRTISTSFSDDYNCDQEEYGEILLFGVEMEENSAIFAWLYVDTLGDI</sequence>
<protein>
    <submittedName>
        <fullName evidence="1">2757_t:CDS:1</fullName>
    </submittedName>
</protein>
<gene>
    <name evidence="1" type="ORF">FWILDA_LOCUS13673</name>
</gene>
<proteinExistence type="predicted"/>
<dbReference type="EMBL" id="CAMKVN010005306">
    <property type="protein sequence ID" value="CAI2188625.1"/>
    <property type="molecule type" value="Genomic_DNA"/>
</dbReference>
<name>A0A9W4T0Z9_9GLOM</name>
<dbReference type="AlphaFoldDB" id="A0A9W4T0Z9"/>
<reference evidence="1" key="1">
    <citation type="submission" date="2022-08" db="EMBL/GenBank/DDBJ databases">
        <authorList>
            <person name="Kallberg Y."/>
            <person name="Tangrot J."/>
            <person name="Rosling A."/>
        </authorList>
    </citation>
    <scope>NUCLEOTIDE SEQUENCE</scope>
    <source>
        <strain evidence="1">Wild A</strain>
    </source>
</reference>
<accession>A0A9W4T0Z9</accession>
<feature type="non-terminal residue" evidence="1">
    <location>
        <position position="52"/>
    </location>
</feature>
<evidence type="ECO:0000313" key="1">
    <source>
        <dbReference type="EMBL" id="CAI2188625.1"/>
    </source>
</evidence>
<keyword evidence="2" id="KW-1185">Reference proteome</keyword>
<evidence type="ECO:0000313" key="2">
    <source>
        <dbReference type="Proteomes" id="UP001153678"/>
    </source>
</evidence>
<organism evidence="1 2">
    <name type="scientific">Funneliformis geosporum</name>
    <dbReference type="NCBI Taxonomy" id="1117311"/>
    <lineage>
        <taxon>Eukaryota</taxon>
        <taxon>Fungi</taxon>
        <taxon>Fungi incertae sedis</taxon>
        <taxon>Mucoromycota</taxon>
        <taxon>Glomeromycotina</taxon>
        <taxon>Glomeromycetes</taxon>
        <taxon>Glomerales</taxon>
        <taxon>Glomeraceae</taxon>
        <taxon>Funneliformis</taxon>
    </lineage>
</organism>
<dbReference type="Proteomes" id="UP001153678">
    <property type="component" value="Unassembled WGS sequence"/>
</dbReference>
<comment type="caution">
    <text evidence="1">The sequence shown here is derived from an EMBL/GenBank/DDBJ whole genome shotgun (WGS) entry which is preliminary data.</text>
</comment>